<dbReference type="Pfam" id="PF16655">
    <property type="entry name" value="PhoD_N"/>
    <property type="match status" value="1"/>
</dbReference>
<dbReference type="InterPro" id="IPR032093">
    <property type="entry name" value="PhoD_N"/>
</dbReference>
<dbReference type="InterPro" id="IPR038607">
    <property type="entry name" value="PhoD-like_sf"/>
</dbReference>
<name>A0ABY4ZWK1_9CAUL</name>
<feature type="domain" description="PhoD-like phosphatase metallophosphatase" evidence="2">
    <location>
        <begin position="147"/>
        <end position="535"/>
    </location>
</feature>
<reference evidence="4 5" key="1">
    <citation type="submission" date="2022-04" db="EMBL/GenBank/DDBJ databases">
        <title>Genome sequence of soybean root-associated Caulobacter segnis RL271.</title>
        <authorList>
            <person name="Longley R."/>
            <person name="Bonito G."/>
            <person name="Trigodet F."/>
            <person name="Crosson S."/>
            <person name="Fiebig A."/>
        </authorList>
    </citation>
    <scope>NUCLEOTIDE SEQUENCE [LARGE SCALE GENOMIC DNA]</scope>
    <source>
        <strain evidence="4 5">RL271</strain>
    </source>
</reference>
<dbReference type="PANTHER" id="PTHR43606:SF7">
    <property type="entry name" value="PHOSPHATASE, PUTATIVE (AFU_ORTHOLOGUE AFUA_6G08710)-RELATED"/>
    <property type="match status" value="1"/>
</dbReference>
<keyword evidence="5" id="KW-1185">Reference proteome</keyword>
<feature type="signal peptide" evidence="1">
    <location>
        <begin position="1"/>
        <end position="24"/>
    </location>
</feature>
<dbReference type="SUPFAM" id="SSF56300">
    <property type="entry name" value="Metallo-dependent phosphatases"/>
    <property type="match status" value="1"/>
</dbReference>
<protein>
    <submittedName>
        <fullName evidence="4">Alkaline phosphatase D family protein</fullName>
    </submittedName>
</protein>
<dbReference type="InterPro" id="IPR029052">
    <property type="entry name" value="Metallo-depent_PP-like"/>
</dbReference>
<evidence type="ECO:0000256" key="1">
    <source>
        <dbReference type="SAM" id="SignalP"/>
    </source>
</evidence>
<feature type="domain" description="Phospholipase D N-terminal" evidence="3">
    <location>
        <begin position="38"/>
        <end position="136"/>
    </location>
</feature>
<evidence type="ECO:0000313" key="4">
    <source>
        <dbReference type="EMBL" id="USQ96729.1"/>
    </source>
</evidence>
<accession>A0ABY4ZWK1</accession>
<organism evidence="4 5">
    <name type="scientific">Caulobacter segnis</name>
    <dbReference type="NCBI Taxonomy" id="88688"/>
    <lineage>
        <taxon>Bacteria</taxon>
        <taxon>Pseudomonadati</taxon>
        <taxon>Pseudomonadota</taxon>
        <taxon>Alphaproteobacteria</taxon>
        <taxon>Caulobacterales</taxon>
        <taxon>Caulobacteraceae</taxon>
        <taxon>Caulobacter</taxon>
    </lineage>
</organism>
<proteinExistence type="predicted"/>
<dbReference type="EMBL" id="CP096040">
    <property type="protein sequence ID" value="USQ96729.1"/>
    <property type="molecule type" value="Genomic_DNA"/>
</dbReference>
<evidence type="ECO:0000313" key="5">
    <source>
        <dbReference type="Proteomes" id="UP001057520"/>
    </source>
</evidence>
<evidence type="ECO:0000259" key="3">
    <source>
        <dbReference type="Pfam" id="PF16655"/>
    </source>
</evidence>
<feature type="chain" id="PRO_5045071255" evidence="1">
    <location>
        <begin position="25"/>
        <end position="571"/>
    </location>
</feature>
<dbReference type="Gene3D" id="3.60.21.70">
    <property type="entry name" value="PhoD-like phosphatase"/>
    <property type="match status" value="1"/>
</dbReference>
<keyword evidence="1" id="KW-0732">Signal</keyword>
<dbReference type="Proteomes" id="UP001057520">
    <property type="component" value="Chromosome"/>
</dbReference>
<evidence type="ECO:0000259" key="2">
    <source>
        <dbReference type="Pfam" id="PF09423"/>
    </source>
</evidence>
<gene>
    <name evidence="4" type="ORF">MZV50_03870</name>
</gene>
<dbReference type="InterPro" id="IPR018946">
    <property type="entry name" value="PhoD-like_MPP"/>
</dbReference>
<sequence>MKIDRRKVLGLLGLSGAAAGEAVAAPVNDYKGPVAFEHGVASGDPAPTAVVFWTRVTPKDATTGDVVLELEVAADPDFKTLVTKASGLRARASRDWTVKHDLDGGALKPGTEYWYRFKAPKQEGGVVTSPVGRTRTLPTGQIKDVVLAVASCSLYPNGYFNAYDAIAKLDRVDAVLHLGDYIYEYGGAPKDYGMNSPVAKSRMPQPVHEIVTLADYRARHAQYKTDPALQAAHARAPWIVVWDDHETANDSWIGGAENHDPKTEGDWATRKAAALKAYYEWMPIRDAAPGTLPEAAWRGFQFGDVASLLMVETRLSARTHQLDYDVDMPVVDGKPDVAAFIAKWKDATHRMMGEKQEQWLASQVGASTKAGTAWQVLGNQVVMARVAPPDLKKTMGADAYAAMLAKLPDYARKRVDQTVAMAAYDIPSNLDAWDGYPADRQRVYDILTAAKARPIVLAGDSHMFWANELWDDAGKTRVAAEFGATSVTSPGYGDVLPGVPLGEAFAQRNREVKYAHPSAKGYLLLTLEHGKATGELIAVSTIFEPQYETSVLKRFVVTPASGGGVEALKEA</sequence>
<dbReference type="PANTHER" id="PTHR43606">
    <property type="entry name" value="PHOSPHATASE, PUTATIVE (AFU_ORTHOLOGUE AFUA_6G08710)-RELATED"/>
    <property type="match status" value="1"/>
</dbReference>
<dbReference type="Pfam" id="PF09423">
    <property type="entry name" value="PhoD"/>
    <property type="match status" value="1"/>
</dbReference>
<dbReference type="CDD" id="cd07389">
    <property type="entry name" value="MPP_PhoD"/>
    <property type="match status" value="1"/>
</dbReference>
<dbReference type="Gene3D" id="2.60.40.380">
    <property type="entry name" value="Purple acid phosphatase-like, N-terminal"/>
    <property type="match status" value="1"/>
</dbReference>
<dbReference type="InterPro" id="IPR052900">
    <property type="entry name" value="Phospholipid_Metab_Enz"/>
</dbReference>